<reference evidence="2 3" key="1">
    <citation type="submission" date="2018-01" db="EMBL/GenBank/DDBJ databases">
        <title>Genomic Encyclopedia of Archaeal and Bacterial Type Strains, Phase II (KMG-II): from individual species to whole genera.</title>
        <authorList>
            <person name="Goeker M."/>
        </authorList>
    </citation>
    <scope>NUCLEOTIDE SEQUENCE [LARGE SCALE GENOMIC DNA]</scope>
    <source>
        <strain evidence="2 3">DSM 17023</strain>
    </source>
</reference>
<dbReference type="SUPFAM" id="SSF55961">
    <property type="entry name" value="Bet v1-like"/>
    <property type="match status" value="1"/>
</dbReference>
<organism evidence="2 3">
    <name type="scientific">Roseibium marinum</name>
    <dbReference type="NCBI Taxonomy" id="281252"/>
    <lineage>
        <taxon>Bacteria</taxon>
        <taxon>Pseudomonadati</taxon>
        <taxon>Pseudomonadota</taxon>
        <taxon>Alphaproteobacteria</taxon>
        <taxon>Hyphomicrobiales</taxon>
        <taxon>Stappiaceae</taxon>
        <taxon>Roseibium</taxon>
    </lineage>
</organism>
<evidence type="ECO:0000313" key="2">
    <source>
        <dbReference type="EMBL" id="POF30007.1"/>
    </source>
</evidence>
<accession>A0A2S3UQM1</accession>
<dbReference type="RefSeq" id="WP_103223402.1">
    <property type="nucleotide sequence ID" value="NZ_PPCN01000007.1"/>
</dbReference>
<dbReference type="PANTHER" id="PTHR38588:SF1">
    <property type="entry name" value="BLL0334 PROTEIN"/>
    <property type="match status" value="1"/>
</dbReference>
<dbReference type="EMBL" id="PPCN01000007">
    <property type="protein sequence ID" value="POF30007.1"/>
    <property type="molecule type" value="Genomic_DNA"/>
</dbReference>
<dbReference type="CDD" id="cd05018">
    <property type="entry name" value="CoxG"/>
    <property type="match status" value="1"/>
</dbReference>
<comment type="caution">
    <text evidence="2">The sequence shown here is derived from an EMBL/GenBank/DDBJ whole genome shotgun (WGS) entry which is preliminary data.</text>
</comment>
<gene>
    <name evidence="2" type="ORF">CLV41_10732</name>
</gene>
<dbReference type="OrthoDB" id="9787428at2"/>
<proteinExistence type="predicted"/>
<dbReference type="Proteomes" id="UP000236959">
    <property type="component" value="Unassembled WGS sequence"/>
</dbReference>
<dbReference type="Gene3D" id="3.30.530.20">
    <property type="match status" value="1"/>
</dbReference>
<evidence type="ECO:0008006" key="4">
    <source>
        <dbReference type="Google" id="ProtNLM"/>
    </source>
</evidence>
<feature type="region of interest" description="Disordered" evidence="1">
    <location>
        <begin position="159"/>
        <end position="201"/>
    </location>
</feature>
<evidence type="ECO:0000256" key="1">
    <source>
        <dbReference type="SAM" id="MobiDB-lite"/>
    </source>
</evidence>
<feature type="compositionally biased region" description="Basic and acidic residues" evidence="1">
    <location>
        <begin position="189"/>
        <end position="201"/>
    </location>
</feature>
<dbReference type="AlphaFoldDB" id="A0A2S3UQM1"/>
<sequence length="201" mass="21093">MQMTDSQRIAAPREKVWEALNDPEVLKASIPGCEELVKHSETELEAKVKLKVGPVKATFGGKVTLNDLDPPKGYTIVGEGTGGVAGFARGEAKIHLEEDGPDATILSYEVNAKVGGKLAQLGARLIDSTAKRLAGEFFTAFGEQVAPAPVPEFTETANGAPEIAAAESAPGDEQKKGWFGGLLGGKKKQVVDDPKIGDPAE</sequence>
<protein>
    <recommendedName>
        <fullName evidence="4">Carbon monoxide dehydrogenase subunit G</fullName>
    </recommendedName>
</protein>
<dbReference type="InterPro" id="IPR010419">
    <property type="entry name" value="CO_DH_gsu"/>
</dbReference>
<dbReference type="InterPro" id="IPR023393">
    <property type="entry name" value="START-like_dom_sf"/>
</dbReference>
<dbReference type="Pfam" id="PF06240">
    <property type="entry name" value="COXG"/>
    <property type="match status" value="1"/>
</dbReference>
<keyword evidence="3" id="KW-1185">Reference proteome</keyword>
<evidence type="ECO:0000313" key="3">
    <source>
        <dbReference type="Proteomes" id="UP000236959"/>
    </source>
</evidence>
<dbReference type="PANTHER" id="PTHR38588">
    <property type="entry name" value="BLL0334 PROTEIN"/>
    <property type="match status" value="1"/>
</dbReference>
<name>A0A2S3UQM1_9HYPH</name>